<organism evidence="1 2">
    <name type="scientific">Mycobacterium basiliense</name>
    <dbReference type="NCBI Taxonomy" id="2094119"/>
    <lineage>
        <taxon>Bacteria</taxon>
        <taxon>Bacillati</taxon>
        <taxon>Actinomycetota</taxon>
        <taxon>Actinomycetes</taxon>
        <taxon>Mycobacteriales</taxon>
        <taxon>Mycobacteriaceae</taxon>
        <taxon>Mycobacterium</taxon>
    </lineage>
</organism>
<sequence>MTTTEYPMTAADCEVATRSETPVSHTRAVLEAILYANYPVALL</sequence>
<keyword evidence="2" id="KW-1185">Reference proteome</keyword>
<dbReference type="KEGG" id="mbai:MB901379_00168"/>
<accession>A0A3S4BC45</accession>
<dbReference type="Proteomes" id="UP000269998">
    <property type="component" value="Chromosome"/>
</dbReference>
<dbReference type="AlphaFoldDB" id="A0A3S4BC45"/>
<proteinExistence type="predicted"/>
<gene>
    <name evidence="1" type="ORF">MB901379_00168</name>
</gene>
<evidence type="ECO:0000313" key="1">
    <source>
        <dbReference type="EMBL" id="VDM86646.1"/>
    </source>
</evidence>
<reference evidence="2" key="1">
    <citation type="submission" date="2018-02" db="EMBL/GenBank/DDBJ databases">
        <authorList>
            <person name="Seth-Smith MB H."/>
            <person name="Seth-Smith H."/>
        </authorList>
    </citation>
    <scope>NUCLEOTIDE SEQUENCE [LARGE SCALE GENOMIC DNA]</scope>
</reference>
<dbReference type="RefSeq" id="WP_269462774.1">
    <property type="nucleotide sequence ID" value="NZ_CBCSKE010000020.1"/>
</dbReference>
<evidence type="ECO:0000313" key="2">
    <source>
        <dbReference type="Proteomes" id="UP000269998"/>
    </source>
</evidence>
<protein>
    <submittedName>
        <fullName evidence="1">Uncharacterized protein</fullName>
    </submittedName>
</protein>
<name>A0A3S4BC45_9MYCO</name>
<dbReference type="EMBL" id="LR130759">
    <property type="protein sequence ID" value="VDM86646.1"/>
    <property type="molecule type" value="Genomic_DNA"/>
</dbReference>